<evidence type="ECO:0000313" key="3">
    <source>
        <dbReference type="Proteomes" id="UP001501442"/>
    </source>
</evidence>
<gene>
    <name evidence="2" type="ORF">GCM10023196_031290</name>
</gene>
<dbReference type="RefSeq" id="WP_345431524.1">
    <property type="nucleotide sequence ID" value="NZ_BAABHK010000004.1"/>
</dbReference>
<dbReference type="EMBL" id="BAABHK010000004">
    <property type="protein sequence ID" value="GAA4625779.1"/>
    <property type="molecule type" value="Genomic_DNA"/>
</dbReference>
<reference evidence="3" key="1">
    <citation type="journal article" date="2019" name="Int. J. Syst. Evol. Microbiol.">
        <title>The Global Catalogue of Microorganisms (GCM) 10K type strain sequencing project: providing services to taxonomists for standard genome sequencing and annotation.</title>
        <authorList>
            <consortium name="The Broad Institute Genomics Platform"/>
            <consortium name="The Broad Institute Genome Sequencing Center for Infectious Disease"/>
            <person name="Wu L."/>
            <person name="Ma J."/>
        </authorList>
    </citation>
    <scope>NUCLEOTIDE SEQUENCE [LARGE SCALE GENOMIC DNA]</scope>
    <source>
        <strain evidence="3">JCM 17939</strain>
    </source>
</reference>
<name>A0ABP8U949_9ACTN</name>
<evidence type="ECO:0000313" key="2">
    <source>
        <dbReference type="EMBL" id="GAA4625779.1"/>
    </source>
</evidence>
<keyword evidence="3" id="KW-1185">Reference proteome</keyword>
<evidence type="ECO:0000256" key="1">
    <source>
        <dbReference type="SAM" id="Phobius"/>
    </source>
</evidence>
<protein>
    <submittedName>
        <fullName evidence="2">Oxidoreductase</fullName>
    </submittedName>
</protein>
<comment type="caution">
    <text evidence="2">The sequence shown here is derived from an EMBL/GenBank/DDBJ whole genome shotgun (WGS) entry which is preliminary data.</text>
</comment>
<sequence length="697" mass="74064">MTTPHVDPQLGREESDAAERRLLHTAATGTPVDLRTGDARLDDPANAAAWAAERTVRAGVLIDLLTGERAPDGGRLRAVKLRGARVTGELDLEAVELACPLLLADCRFEQPVNLREASAPAIRLPGCHLPGLNADQLRTVGDLNLDGLVSEGAVTLRGARIGGSLSLKAARLNGPGAYALRAEALTVAESMWCRDGFTAVGEIHMPGARIGGRLSFVGAELSNPGGRALTGDGLTVEQNMTCRNGFTTEGEVRLPGAHLGRLSFIGARLSNPGGDALMADGLTVKQNLDGRDGFTVEGEVRLVGARIGGWLSLTGATLTNPGGCALRLDRVTVDQSLDCDQTFVAEGEVQLTGARIGGQLTLDGARLTNPGGIALLADSLTVERGMSCRNGFTALGEVRMLSARIGEVFSLEGATISNPGGRALYAFRLTVENDLYMRGGFTAEGEVQLSGARIGGLLHLAGSVLSAPGGQALDFEGGRAIALLLLPRERPDGVVNLTNAQVGIFEDDERTWPATVRLHGFVYNALANDTVDVRARLRWLTRHPGGYVPHIYDQLAAAYRRAGREDAARQVALAKQWRRRRVLGPSGKLANWLLYLTVGYGYRTWLAAVWLAGLLALGTWVFTDAHPHELTRVDAHAPGFNALGYTLDVLLPIVDLGQQKAWQAHGAAMYWSWALTAAGWVLTTAVVAGLTGILKRD</sequence>
<keyword evidence="1" id="KW-0812">Transmembrane</keyword>
<proteinExistence type="predicted"/>
<organism evidence="2 3">
    <name type="scientific">Actinoallomurus vinaceus</name>
    <dbReference type="NCBI Taxonomy" id="1080074"/>
    <lineage>
        <taxon>Bacteria</taxon>
        <taxon>Bacillati</taxon>
        <taxon>Actinomycetota</taxon>
        <taxon>Actinomycetes</taxon>
        <taxon>Streptosporangiales</taxon>
        <taxon>Thermomonosporaceae</taxon>
        <taxon>Actinoallomurus</taxon>
    </lineage>
</organism>
<dbReference type="Proteomes" id="UP001501442">
    <property type="component" value="Unassembled WGS sequence"/>
</dbReference>
<feature type="transmembrane region" description="Helical" evidence="1">
    <location>
        <begin position="604"/>
        <end position="622"/>
    </location>
</feature>
<keyword evidence="1" id="KW-0472">Membrane</keyword>
<keyword evidence="1" id="KW-1133">Transmembrane helix</keyword>
<feature type="transmembrane region" description="Helical" evidence="1">
    <location>
        <begin position="670"/>
        <end position="694"/>
    </location>
</feature>
<accession>A0ABP8U949</accession>